<dbReference type="EMBL" id="JWLZ01000209">
    <property type="protein sequence ID" value="KHT60212.1"/>
    <property type="molecule type" value="Genomic_DNA"/>
</dbReference>
<organism evidence="7 8">
    <name type="scientific">Photobacterium gaetbulicola</name>
    <dbReference type="NCBI Taxonomy" id="1295392"/>
    <lineage>
        <taxon>Bacteria</taxon>
        <taxon>Pseudomonadati</taxon>
        <taxon>Pseudomonadota</taxon>
        <taxon>Gammaproteobacteria</taxon>
        <taxon>Vibrionales</taxon>
        <taxon>Vibrionaceae</taxon>
        <taxon>Photobacterium</taxon>
    </lineage>
</organism>
<dbReference type="InterPro" id="IPR006311">
    <property type="entry name" value="TAT_signal"/>
</dbReference>
<dbReference type="Gene3D" id="3.30.70.20">
    <property type="match status" value="2"/>
</dbReference>
<keyword evidence="4" id="KW-0408">Iron</keyword>
<keyword evidence="3" id="KW-0677">Repeat</keyword>
<evidence type="ECO:0000256" key="4">
    <source>
        <dbReference type="ARBA" id="ARBA00023004"/>
    </source>
</evidence>
<keyword evidence="2" id="KW-0479">Metal-binding</keyword>
<dbReference type="Pfam" id="PF13247">
    <property type="entry name" value="Fer4_11"/>
    <property type="match status" value="1"/>
</dbReference>
<dbReference type="InterPro" id="IPR017900">
    <property type="entry name" value="4Fe4S_Fe_S_CS"/>
</dbReference>
<evidence type="ECO:0000259" key="6">
    <source>
        <dbReference type="PROSITE" id="PS51379"/>
    </source>
</evidence>
<dbReference type="InterPro" id="IPR050954">
    <property type="entry name" value="ET_IronSulfur_Cluster-Binding"/>
</dbReference>
<dbReference type="GO" id="GO:0051539">
    <property type="term" value="F:4 iron, 4 sulfur cluster binding"/>
    <property type="evidence" value="ECO:0007669"/>
    <property type="project" value="UniProtKB-KW"/>
</dbReference>
<dbReference type="CDD" id="cd10551">
    <property type="entry name" value="PsrB"/>
    <property type="match status" value="1"/>
</dbReference>
<name>A0A0B9GU33_9GAMM</name>
<reference evidence="7 8" key="1">
    <citation type="submission" date="2014-12" db="EMBL/GenBank/DDBJ databases">
        <title>Genome sequencing of Photobacterium gaetbulicola AD005a.</title>
        <authorList>
            <person name="Adrian T.G.S."/>
            <person name="Chan K.G."/>
        </authorList>
    </citation>
    <scope>NUCLEOTIDE SEQUENCE [LARGE SCALE GENOMIC DNA]</scope>
    <source>
        <strain evidence="7 8">AD005a</strain>
    </source>
</reference>
<accession>A0A0B9GU33</accession>
<dbReference type="InterPro" id="IPR017567">
    <property type="entry name" value="Cyt_c_NO2Rdtase_NrfC"/>
</dbReference>
<dbReference type="RefSeq" id="WP_039468496.1">
    <property type="nucleotide sequence ID" value="NZ_JWLZ01000209.1"/>
</dbReference>
<protein>
    <submittedName>
        <fullName evidence="7">4Fe-4S ferredoxin</fullName>
    </submittedName>
</protein>
<sequence length="230" mass="24916">MTCSRRNFLAGAGAVIFTTGVAASNLVGGRKTLAATMEDGVKRYGMVHDETLCIGCTACTDACREVNNVPEGVSRLEIVRSEPQGEYPNVDYQFTRISCQHCDNAPCVHVCPTGAAFKDEETGIVAVNNFKCVGCGYCLAACPYQVRFFHPETKSADKCDFCRETNLKEGKQPACVESCPTKALTFGDLNDPSSEISQLITQKPVYRQKVELGTAPKVYKVPHGKGEIKG</sequence>
<evidence type="ECO:0000256" key="1">
    <source>
        <dbReference type="ARBA" id="ARBA00022485"/>
    </source>
</evidence>
<feature type="domain" description="4Fe-4S ferredoxin-type" evidence="6">
    <location>
        <begin position="86"/>
        <end position="121"/>
    </location>
</feature>
<keyword evidence="1" id="KW-0004">4Fe-4S</keyword>
<feature type="domain" description="4Fe-4S ferredoxin-type" evidence="6">
    <location>
        <begin position="123"/>
        <end position="152"/>
    </location>
</feature>
<dbReference type="AlphaFoldDB" id="A0A0B9GU33"/>
<dbReference type="SUPFAM" id="SSF54862">
    <property type="entry name" value="4Fe-4S ferredoxins"/>
    <property type="match status" value="1"/>
</dbReference>
<gene>
    <name evidence="7" type="ORF">RJ45_23545</name>
</gene>
<dbReference type="PROSITE" id="PS00198">
    <property type="entry name" value="4FE4S_FER_1"/>
    <property type="match status" value="1"/>
</dbReference>
<dbReference type="Proteomes" id="UP000031278">
    <property type="component" value="Unassembled WGS sequence"/>
</dbReference>
<evidence type="ECO:0000256" key="5">
    <source>
        <dbReference type="ARBA" id="ARBA00023014"/>
    </source>
</evidence>
<dbReference type="PROSITE" id="PS51379">
    <property type="entry name" value="4FE4S_FER_2"/>
    <property type="match status" value="3"/>
</dbReference>
<dbReference type="InterPro" id="IPR017896">
    <property type="entry name" value="4Fe4S_Fe-S-bd"/>
</dbReference>
<keyword evidence="5" id="KW-0411">Iron-sulfur</keyword>
<dbReference type="GO" id="GO:0046872">
    <property type="term" value="F:metal ion binding"/>
    <property type="evidence" value="ECO:0007669"/>
    <property type="project" value="UniProtKB-KW"/>
</dbReference>
<dbReference type="PANTHER" id="PTHR43177">
    <property type="entry name" value="PROTEIN NRFC"/>
    <property type="match status" value="1"/>
</dbReference>
<evidence type="ECO:0000313" key="7">
    <source>
        <dbReference type="EMBL" id="KHT60212.1"/>
    </source>
</evidence>
<evidence type="ECO:0000313" key="8">
    <source>
        <dbReference type="Proteomes" id="UP000031278"/>
    </source>
</evidence>
<evidence type="ECO:0000256" key="3">
    <source>
        <dbReference type="ARBA" id="ARBA00022737"/>
    </source>
</evidence>
<dbReference type="NCBIfam" id="TIGR03149">
    <property type="entry name" value="cyt_nit_nrfC"/>
    <property type="match status" value="1"/>
</dbReference>
<feature type="domain" description="4Fe-4S ferredoxin-type" evidence="6">
    <location>
        <begin position="44"/>
        <end position="72"/>
    </location>
</feature>
<dbReference type="PANTHER" id="PTHR43177:SF9">
    <property type="entry name" value="PROTEIN NRFC"/>
    <property type="match status" value="1"/>
</dbReference>
<dbReference type="PROSITE" id="PS51318">
    <property type="entry name" value="TAT"/>
    <property type="match status" value="1"/>
</dbReference>
<comment type="caution">
    <text evidence="7">The sequence shown here is derived from an EMBL/GenBank/DDBJ whole genome shotgun (WGS) entry which is preliminary data.</text>
</comment>
<evidence type="ECO:0000256" key="2">
    <source>
        <dbReference type="ARBA" id="ARBA00022723"/>
    </source>
</evidence>
<dbReference type="FunFam" id="3.30.70.20:FF:000014">
    <property type="entry name" value="Cytochrome c nitrite reductase, Fe-S protein"/>
    <property type="match status" value="1"/>
</dbReference>
<proteinExistence type="predicted"/>